<evidence type="ECO:0000256" key="9">
    <source>
        <dbReference type="ARBA" id="ARBA00023102"/>
    </source>
</evidence>
<evidence type="ECO:0000256" key="10">
    <source>
        <dbReference type="PIRNR" id="PIRNR000099"/>
    </source>
</evidence>
<comment type="cofactor">
    <cofactor evidence="1">
        <name>Zn(2+)</name>
        <dbReference type="ChEBI" id="CHEBI:29105"/>
    </cofactor>
</comment>
<dbReference type="Proteomes" id="UP001501116">
    <property type="component" value="Unassembled WGS sequence"/>
</dbReference>
<dbReference type="PANTHER" id="PTHR21256">
    <property type="entry name" value="HISTIDINOL DEHYDROGENASE HDH"/>
    <property type="match status" value="1"/>
</dbReference>
<protein>
    <recommendedName>
        <fullName evidence="4">Histidinol dehydrogenase</fullName>
    </recommendedName>
</protein>
<dbReference type="RefSeq" id="WP_344427514.1">
    <property type="nucleotide sequence ID" value="NZ_BAAANN010000031.1"/>
</dbReference>
<dbReference type="InterPro" id="IPR022695">
    <property type="entry name" value="Histidinol_DH_monofunct"/>
</dbReference>
<dbReference type="InterPro" id="IPR001692">
    <property type="entry name" value="Histidinol_DH_CS"/>
</dbReference>
<comment type="pathway">
    <text evidence="2">Amino-acid biosynthesis; L-histidine biosynthesis; L-histidine from 5-phospho-alpha-D-ribose 1-diphosphate: step 9/9.</text>
</comment>
<dbReference type="NCBIfam" id="TIGR00069">
    <property type="entry name" value="hisD"/>
    <property type="match status" value="1"/>
</dbReference>
<evidence type="ECO:0000256" key="6">
    <source>
        <dbReference type="ARBA" id="ARBA00022833"/>
    </source>
</evidence>
<dbReference type="SUPFAM" id="SSF53720">
    <property type="entry name" value="ALDH-like"/>
    <property type="match status" value="1"/>
</dbReference>
<dbReference type="Gene3D" id="3.40.50.1980">
    <property type="entry name" value="Nitrogenase molybdenum iron protein domain"/>
    <property type="match status" value="2"/>
</dbReference>
<comment type="caution">
    <text evidence="12">The sequence shown here is derived from an EMBL/GenBank/DDBJ whole genome shotgun (WGS) entry which is preliminary data.</text>
</comment>
<keyword evidence="9" id="KW-0028">Amino-acid biosynthesis</keyword>
<dbReference type="InterPro" id="IPR016161">
    <property type="entry name" value="Ald_DH/histidinol_DH"/>
</dbReference>
<dbReference type="PANTHER" id="PTHR21256:SF14">
    <property type="entry name" value="HISTIDINOL DEHYDROGENASE"/>
    <property type="match status" value="1"/>
</dbReference>
<reference evidence="13" key="1">
    <citation type="journal article" date="2019" name="Int. J. Syst. Evol. Microbiol.">
        <title>The Global Catalogue of Microorganisms (GCM) 10K type strain sequencing project: providing services to taxonomists for standard genome sequencing and annotation.</title>
        <authorList>
            <consortium name="The Broad Institute Genomics Platform"/>
            <consortium name="The Broad Institute Genome Sequencing Center for Infectious Disease"/>
            <person name="Wu L."/>
            <person name="Ma J."/>
        </authorList>
    </citation>
    <scope>NUCLEOTIDE SEQUENCE [LARGE SCALE GENOMIC DNA]</scope>
    <source>
        <strain evidence="13">JCM 14545</strain>
    </source>
</reference>
<organism evidence="12 13">
    <name type="scientific">Amycolatopsis minnesotensis</name>
    <dbReference type="NCBI Taxonomy" id="337894"/>
    <lineage>
        <taxon>Bacteria</taxon>
        <taxon>Bacillati</taxon>
        <taxon>Actinomycetota</taxon>
        <taxon>Actinomycetes</taxon>
        <taxon>Pseudonocardiales</taxon>
        <taxon>Pseudonocardiaceae</taxon>
        <taxon>Amycolatopsis</taxon>
    </lineage>
</organism>
<dbReference type="PRINTS" id="PR00083">
    <property type="entry name" value="HOLDHDRGNASE"/>
</dbReference>
<evidence type="ECO:0000256" key="3">
    <source>
        <dbReference type="ARBA" id="ARBA00010178"/>
    </source>
</evidence>
<dbReference type="InterPro" id="IPR012131">
    <property type="entry name" value="Hstdl_DH"/>
</dbReference>
<dbReference type="Gene3D" id="1.20.5.1300">
    <property type="match status" value="1"/>
</dbReference>
<evidence type="ECO:0000313" key="12">
    <source>
        <dbReference type="EMBL" id="GAA1979199.1"/>
    </source>
</evidence>
<comment type="similarity">
    <text evidence="3 10 11">Belongs to the histidinol dehydrogenase family.</text>
</comment>
<keyword evidence="7 10" id="KW-0560">Oxidoreductase</keyword>
<evidence type="ECO:0000256" key="7">
    <source>
        <dbReference type="ARBA" id="ARBA00023002"/>
    </source>
</evidence>
<evidence type="ECO:0000256" key="4">
    <source>
        <dbReference type="ARBA" id="ARBA00016531"/>
    </source>
</evidence>
<sequence length="428" mass="45773">MAEYLKQGWRHDAARSEEVVKTVSRILHDVETEGLPAIRRYSEQLDNWNPESFVVSADEIAKAREAVPDELGRELEFALGQVRNFAAKQRETLTDLEVETLPGVVLGHRHIPVDAVGSYSPGGRYPLIASSIMTVAVPKTAGVRTVVAAAPPREAAGIYPPQLYTMDLAGADVILCLGGVQAFAALAFGVEDVKGVDMVVGAGNAFVAEAKRQLFGTVGIDLLAGPTEVAVIADETADPRLVAADLLGQAEHGPNSPALLVTTSRPFGQAVLSEVDRWLAGQWPTKEVAGAAWREHGAVVVADSLEEAAAISDSYAPEHLEVQTADDDWYFEHLRNYGSLFVGPESTVAYSDKSIGTNHVLPTGRAARYTGGLWVGKFLKTVTYQRLTPEGGALVAPSTAAIADAELMFGHALTARLRLEERTGSTPR</sequence>
<dbReference type="PIRSF" id="PIRSF000099">
    <property type="entry name" value="Histidinol_dh"/>
    <property type="match status" value="1"/>
</dbReference>
<dbReference type="Pfam" id="PF00815">
    <property type="entry name" value="Histidinol_dh"/>
    <property type="match status" value="1"/>
</dbReference>
<dbReference type="CDD" id="cd06572">
    <property type="entry name" value="Histidinol_dh"/>
    <property type="match status" value="1"/>
</dbReference>
<keyword evidence="8" id="KW-0520">NAD</keyword>
<evidence type="ECO:0000256" key="11">
    <source>
        <dbReference type="RuleBase" id="RU004175"/>
    </source>
</evidence>
<evidence type="ECO:0000256" key="2">
    <source>
        <dbReference type="ARBA" id="ARBA00004940"/>
    </source>
</evidence>
<keyword evidence="5" id="KW-0479">Metal-binding</keyword>
<proteinExistence type="inferred from homology"/>
<dbReference type="PROSITE" id="PS00611">
    <property type="entry name" value="HISOL_DEHYDROGENASE"/>
    <property type="match status" value="1"/>
</dbReference>
<accession>A0ABP5DH23</accession>
<evidence type="ECO:0000313" key="13">
    <source>
        <dbReference type="Proteomes" id="UP001501116"/>
    </source>
</evidence>
<dbReference type="EMBL" id="BAAANN010000031">
    <property type="protein sequence ID" value="GAA1979199.1"/>
    <property type="molecule type" value="Genomic_DNA"/>
</dbReference>
<keyword evidence="9" id="KW-0368">Histidine biosynthesis</keyword>
<gene>
    <name evidence="12" type="primary">hisD_1</name>
    <name evidence="12" type="ORF">GCM10009754_64270</name>
</gene>
<keyword evidence="6" id="KW-0862">Zinc</keyword>
<evidence type="ECO:0000256" key="8">
    <source>
        <dbReference type="ARBA" id="ARBA00023027"/>
    </source>
</evidence>
<name>A0ABP5DH23_9PSEU</name>
<keyword evidence="13" id="KW-1185">Reference proteome</keyword>
<evidence type="ECO:0000256" key="1">
    <source>
        <dbReference type="ARBA" id="ARBA00001947"/>
    </source>
</evidence>
<evidence type="ECO:0000256" key="5">
    <source>
        <dbReference type="ARBA" id="ARBA00022723"/>
    </source>
</evidence>